<dbReference type="GO" id="GO:0005524">
    <property type="term" value="F:ATP binding"/>
    <property type="evidence" value="ECO:0007669"/>
    <property type="project" value="UniProtKB-KW"/>
</dbReference>
<dbReference type="InterPro" id="IPR027417">
    <property type="entry name" value="P-loop_NTPase"/>
</dbReference>
<dbReference type="EC" id="3.6.4.13" evidence="1"/>
<keyword evidence="18" id="KW-1185">Reference proteome</keyword>
<keyword evidence="8" id="KW-0067">ATP-binding</keyword>
<sequence length="636" mass="70422">MNGSSKRRRQEVDEEDEKLKALLQSSDDYVPYVSLKHRQGLSRNGKDAGHEVEARDQQERTDEDNDDSGEPVADGILKSRLDLDAEVTATKRSLLEVTEEMKKKREHMDPTLLKLEAQKQQEQRILGEANQVQTNALQSAVERAQGVQYSQSLKTGWTPPSHVRAMSEADCAAFRKKWHIICEGVDLPPPIKNFRDMKFPAPIMEAMARKGITKPTPIQVQGLPVLLSGRDMVGIAFTGSGKTMTFGLPLVMLALAEEKKMPLEGGEGPVGIILCPSRELAGQTFEVLDHYCQALGRGGFPRPRALLCIGGMDKRAQIDAVQQQGVHIVVATPGRLRDLLHLKKMSLSLCRYFCLDEADRMLDLGFDEEVAEIMNHFKQQRQTLLFSATMPLKIQDFAKETLVRPVLVNVGRAGAANLDVVQEVELVKKDAKIVYLLQCLQKTAPPVMIFCERKSDVDNIHEYLLLKGVDAVAIHGGKDQAERDEAIREFKGGVKDVLVATDVAAKGLDFPNIEHVINFDMPHEIENYVHRIGRTGRCGKTGVATTFINAEVEQSTLLDLKHLLIEAKQRVPPVLEALEDPDQDLTGAIDGVRGCAFCGGLGHRITDCPKIDKDARRLGSGRRDMLISSGGYGGEY</sequence>
<dbReference type="Pfam" id="PF00271">
    <property type="entry name" value="Helicase_C"/>
    <property type="match status" value="1"/>
</dbReference>
<feature type="domain" description="Helicase C-terminal" evidence="15">
    <location>
        <begin position="419"/>
        <end position="579"/>
    </location>
</feature>
<dbReference type="GO" id="GO:0003723">
    <property type="term" value="F:RNA binding"/>
    <property type="evidence" value="ECO:0007669"/>
    <property type="project" value="UniProtKB-KW"/>
</dbReference>
<dbReference type="FunFam" id="3.40.50.300:FF:000657">
    <property type="entry name" value="Probable ATP-dependent RNA helicase DDX41"/>
    <property type="match status" value="1"/>
</dbReference>
<feature type="short sequence motif" description="Q motif" evidence="12">
    <location>
        <begin position="192"/>
        <end position="220"/>
    </location>
</feature>
<comment type="catalytic activity">
    <reaction evidence="11">
        <text>ATP + H2O = ADP + phosphate + H(+)</text>
        <dbReference type="Rhea" id="RHEA:13065"/>
        <dbReference type="ChEBI" id="CHEBI:15377"/>
        <dbReference type="ChEBI" id="CHEBI:15378"/>
        <dbReference type="ChEBI" id="CHEBI:30616"/>
        <dbReference type="ChEBI" id="CHEBI:43474"/>
        <dbReference type="ChEBI" id="CHEBI:456216"/>
        <dbReference type="EC" id="3.6.4.13"/>
    </reaction>
</comment>
<dbReference type="Pfam" id="PF00270">
    <property type="entry name" value="DEAD"/>
    <property type="match status" value="1"/>
</dbReference>
<dbReference type="AlphaFoldDB" id="A0A4D9DH23"/>
<evidence type="ECO:0000256" key="2">
    <source>
        <dbReference type="ARBA" id="ARBA00022723"/>
    </source>
</evidence>
<evidence type="ECO:0000259" key="14">
    <source>
        <dbReference type="PROSITE" id="PS51192"/>
    </source>
</evidence>
<evidence type="ECO:0000256" key="8">
    <source>
        <dbReference type="ARBA" id="ARBA00022840"/>
    </source>
</evidence>
<evidence type="ECO:0000256" key="13">
    <source>
        <dbReference type="SAM" id="MobiDB-lite"/>
    </source>
</evidence>
<feature type="domain" description="Helicase ATP-binding" evidence="14">
    <location>
        <begin position="223"/>
        <end position="408"/>
    </location>
</feature>
<evidence type="ECO:0000256" key="6">
    <source>
        <dbReference type="ARBA" id="ARBA00022806"/>
    </source>
</evidence>
<evidence type="ECO:0000256" key="4">
    <source>
        <dbReference type="ARBA" id="ARBA00022771"/>
    </source>
</evidence>
<dbReference type="FunFam" id="3.40.50.300:FF:000449">
    <property type="entry name" value="Probable ATP-dependent RNA helicase DDX41"/>
    <property type="match status" value="1"/>
</dbReference>
<comment type="caution">
    <text evidence="17">The sequence shown here is derived from an EMBL/GenBank/DDBJ whole genome shotgun (WGS) entry which is preliminary data.</text>
</comment>
<evidence type="ECO:0000313" key="18">
    <source>
        <dbReference type="Proteomes" id="UP000355283"/>
    </source>
</evidence>
<evidence type="ECO:0000259" key="16">
    <source>
        <dbReference type="PROSITE" id="PS51195"/>
    </source>
</evidence>
<dbReference type="SMART" id="SM00487">
    <property type="entry name" value="DEXDc"/>
    <property type="match status" value="1"/>
</dbReference>
<evidence type="ECO:0000256" key="12">
    <source>
        <dbReference type="PROSITE-ProRule" id="PRU00552"/>
    </source>
</evidence>
<dbReference type="SUPFAM" id="SSF52540">
    <property type="entry name" value="P-loop containing nucleoside triphosphate hydrolases"/>
    <property type="match status" value="1"/>
</dbReference>
<dbReference type="PROSITE" id="PS51192">
    <property type="entry name" value="HELICASE_ATP_BIND_1"/>
    <property type="match status" value="1"/>
</dbReference>
<dbReference type="GO" id="GO:0016787">
    <property type="term" value="F:hydrolase activity"/>
    <property type="evidence" value="ECO:0007669"/>
    <property type="project" value="UniProtKB-KW"/>
</dbReference>
<evidence type="ECO:0000256" key="10">
    <source>
        <dbReference type="ARBA" id="ARBA00023594"/>
    </source>
</evidence>
<dbReference type="Gene3D" id="3.40.50.300">
    <property type="entry name" value="P-loop containing nucleotide triphosphate hydrolases"/>
    <property type="match status" value="2"/>
</dbReference>
<comment type="similarity">
    <text evidence="10">Belongs to the DEAD box helicase family. DDX41 subfamily.</text>
</comment>
<dbReference type="PROSITE" id="PS51195">
    <property type="entry name" value="Q_MOTIF"/>
    <property type="match status" value="1"/>
</dbReference>
<evidence type="ECO:0000256" key="1">
    <source>
        <dbReference type="ARBA" id="ARBA00012552"/>
    </source>
</evidence>
<evidence type="ECO:0000256" key="9">
    <source>
        <dbReference type="ARBA" id="ARBA00022884"/>
    </source>
</evidence>
<dbReference type="OrthoDB" id="196131at2759"/>
<feature type="compositionally biased region" description="Basic and acidic residues" evidence="13">
    <location>
        <begin position="44"/>
        <end position="60"/>
    </location>
</feature>
<evidence type="ECO:0000256" key="11">
    <source>
        <dbReference type="ARBA" id="ARBA00047984"/>
    </source>
</evidence>
<evidence type="ECO:0000259" key="15">
    <source>
        <dbReference type="PROSITE" id="PS51194"/>
    </source>
</evidence>
<dbReference type="Proteomes" id="UP000355283">
    <property type="component" value="Unassembled WGS sequence"/>
</dbReference>
<dbReference type="GO" id="GO:0008270">
    <property type="term" value="F:zinc ion binding"/>
    <property type="evidence" value="ECO:0007669"/>
    <property type="project" value="UniProtKB-KW"/>
</dbReference>
<dbReference type="InterPro" id="IPR014014">
    <property type="entry name" value="RNA_helicase_DEAD_Q_motif"/>
</dbReference>
<feature type="domain" description="DEAD-box RNA helicase Q" evidence="16">
    <location>
        <begin position="192"/>
        <end position="220"/>
    </location>
</feature>
<dbReference type="InterPro" id="IPR014001">
    <property type="entry name" value="Helicase_ATP-bd"/>
</dbReference>
<keyword evidence="9" id="KW-0694">RNA-binding</keyword>
<evidence type="ECO:0000256" key="5">
    <source>
        <dbReference type="ARBA" id="ARBA00022801"/>
    </source>
</evidence>
<name>A0A4D9DH23_9STRA</name>
<protein>
    <recommendedName>
        <fullName evidence="1">RNA helicase</fullName>
        <ecNumber evidence="1">3.6.4.13</ecNumber>
    </recommendedName>
</protein>
<dbReference type="InterPro" id="IPR011545">
    <property type="entry name" value="DEAD/DEAH_box_helicase_dom"/>
</dbReference>
<dbReference type="PANTHER" id="PTHR47958">
    <property type="entry name" value="ATP-DEPENDENT RNA HELICASE DBP3"/>
    <property type="match status" value="1"/>
</dbReference>
<dbReference type="CDD" id="cd18787">
    <property type="entry name" value="SF2_C_DEAD"/>
    <property type="match status" value="1"/>
</dbReference>
<accession>A0A4D9DH23</accession>
<proteinExistence type="inferred from homology"/>
<evidence type="ECO:0000256" key="3">
    <source>
        <dbReference type="ARBA" id="ARBA00022741"/>
    </source>
</evidence>
<evidence type="ECO:0000313" key="17">
    <source>
        <dbReference type="EMBL" id="TFJ88148.1"/>
    </source>
</evidence>
<keyword evidence="3" id="KW-0547">Nucleotide-binding</keyword>
<gene>
    <name evidence="17" type="ORF">NSK_000502</name>
</gene>
<reference evidence="17 18" key="1">
    <citation type="submission" date="2019-01" db="EMBL/GenBank/DDBJ databases">
        <title>Nuclear Genome Assembly of the Microalgal Biofuel strain Nannochloropsis salina CCMP1776.</title>
        <authorList>
            <person name="Hovde B."/>
        </authorList>
    </citation>
    <scope>NUCLEOTIDE SEQUENCE [LARGE SCALE GENOMIC DNA]</scope>
    <source>
        <strain evidence="17 18">CCMP1776</strain>
    </source>
</reference>
<dbReference type="GO" id="GO:0005634">
    <property type="term" value="C:nucleus"/>
    <property type="evidence" value="ECO:0007669"/>
    <property type="project" value="UniProtKB-ARBA"/>
</dbReference>
<keyword evidence="5" id="KW-0378">Hydrolase</keyword>
<keyword evidence="2" id="KW-0479">Metal-binding</keyword>
<dbReference type="PROSITE" id="PS51194">
    <property type="entry name" value="HELICASE_CTER"/>
    <property type="match status" value="1"/>
</dbReference>
<dbReference type="SMART" id="SM00490">
    <property type="entry name" value="HELICc"/>
    <property type="match status" value="1"/>
</dbReference>
<keyword evidence="6" id="KW-0347">Helicase</keyword>
<dbReference type="InterPro" id="IPR001650">
    <property type="entry name" value="Helicase_C-like"/>
</dbReference>
<organism evidence="17 18">
    <name type="scientific">Nannochloropsis salina CCMP1776</name>
    <dbReference type="NCBI Taxonomy" id="1027361"/>
    <lineage>
        <taxon>Eukaryota</taxon>
        <taxon>Sar</taxon>
        <taxon>Stramenopiles</taxon>
        <taxon>Ochrophyta</taxon>
        <taxon>Eustigmatophyceae</taxon>
        <taxon>Eustigmatales</taxon>
        <taxon>Monodopsidaceae</taxon>
        <taxon>Microchloropsis</taxon>
        <taxon>Microchloropsis salina</taxon>
    </lineage>
</organism>
<dbReference type="GO" id="GO:0005737">
    <property type="term" value="C:cytoplasm"/>
    <property type="evidence" value="ECO:0007669"/>
    <property type="project" value="UniProtKB-ARBA"/>
</dbReference>
<evidence type="ECO:0000256" key="7">
    <source>
        <dbReference type="ARBA" id="ARBA00022833"/>
    </source>
</evidence>
<keyword evidence="4" id="KW-0863">Zinc-finger</keyword>
<dbReference type="EMBL" id="SDOX01000002">
    <property type="protein sequence ID" value="TFJ88148.1"/>
    <property type="molecule type" value="Genomic_DNA"/>
</dbReference>
<keyword evidence="7" id="KW-0862">Zinc</keyword>
<feature type="region of interest" description="Disordered" evidence="13">
    <location>
        <begin position="23"/>
        <end position="77"/>
    </location>
</feature>
<dbReference type="GO" id="GO:0003724">
    <property type="term" value="F:RNA helicase activity"/>
    <property type="evidence" value="ECO:0007669"/>
    <property type="project" value="UniProtKB-EC"/>
</dbReference>